<dbReference type="CDD" id="cd07040">
    <property type="entry name" value="HP"/>
    <property type="match status" value="1"/>
</dbReference>
<dbReference type="PANTHER" id="PTHR16469">
    <property type="entry name" value="UBIQUITIN-ASSOCIATED AND SH3 DOMAIN-CONTAINING BA-RELATED"/>
    <property type="match status" value="1"/>
</dbReference>
<dbReference type="AlphaFoldDB" id="A0A914V0C6"/>
<feature type="region of interest" description="Disordered" evidence="1">
    <location>
        <begin position="1"/>
        <end position="25"/>
    </location>
</feature>
<evidence type="ECO:0000256" key="1">
    <source>
        <dbReference type="SAM" id="MobiDB-lite"/>
    </source>
</evidence>
<dbReference type="GO" id="GO:0016791">
    <property type="term" value="F:phosphatase activity"/>
    <property type="evidence" value="ECO:0007669"/>
    <property type="project" value="UniProtKB-ARBA"/>
</dbReference>
<proteinExistence type="predicted"/>
<dbReference type="WBParaSite" id="PSAMB.scaffold1415size31776.g13000.t1">
    <property type="protein sequence ID" value="PSAMB.scaffold1415size31776.g13000.t1"/>
    <property type="gene ID" value="PSAMB.scaffold1415size31776.g13000"/>
</dbReference>
<dbReference type="InterPro" id="IPR051710">
    <property type="entry name" value="Phosphatase_SH3-domain"/>
</dbReference>
<dbReference type="Proteomes" id="UP000887566">
    <property type="component" value="Unplaced"/>
</dbReference>
<keyword evidence="2" id="KW-1185">Reference proteome</keyword>
<dbReference type="InterPro" id="IPR013078">
    <property type="entry name" value="His_Pase_superF_clade-1"/>
</dbReference>
<evidence type="ECO:0000313" key="3">
    <source>
        <dbReference type="WBParaSite" id="PSAMB.scaffold1415size31776.g13000.t1"/>
    </source>
</evidence>
<protein>
    <submittedName>
        <fullName evidence="3">Uncharacterized protein</fullName>
    </submittedName>
</protein>
<name>A0A914V0C6_9BILA</name>
<dbReference type="PANTHER" id="PTHR16469:SF27">
    <property type="entry name" value="UBIQUITIN-ASSOCIATED AND SH3 DOMAIN-CONTAINING BA-RELATED"/>
    <property type="match status" value="1"/>
</dbReference>
<accession>A0A914V0C6</accession>
<organism evidence="2 3">
    <name type="scientific">Plectus sambesii</name>
    <dbReference type="NCBI Taxonomy" id="2011161"/>
    <lineage>
        <taxon>Eukaryota</taxon>
        <taxon>Metazoa</taxon>
        <taxon>Ecdysozoa</taxon>
        <taxon>Nematoda</taxon>
        <taxon>Chromadorea</taxon>
        <taxon>Plectida</taxon>
        <taxon>Plectina</taxon>
        <taxon>Plectoidea</taxon>
        <taxon>Plectidae</taxon>
        <taxon>Plectus</taxon>
    </lineage>
</organism>
<dbReference type="SUPFAM" id="SSF53254">
    <property type="entry name" value="Phosphoglycerate mutase-like"/>
    <property type="match status" value="1"/>
</dbReference>
<sequence>MSSSSALTAGDDNASTTAPSHQRLQQNTIEVFGRYRRLNQRAPCDRQRVYLVRSAHRLDHSDPDWIALSQLNQDSYTPISIDFPIKLPRRRNNRQDYACDPPLSEFGQLTGLIAGRELRLQGVDIRYIFAASALSCVQTAAAIIKGYRTDVKVCIEPGLADYPTSSSLMTPHELRAVGYPIDVNYSPQFVDETNEPPQQQYERIGRVVRSLLKYVQQHGGSQGSTLMVGNALTVDAIIRSLRNRPLSTALTSETAALDLHYPACCALALEQSRDRSEYNIVTSAVRPITHLDTTNAVDLTFADRA</sequence>
<dbReference type="Pfam" id="PF00300">
    <property type="entry name" value="His_Phos_1"/>
    <property type="match status" value="1"/>
</dbReference>
<dbReference type="Gene3D" id="3.40.50.1240">
    <property type="entry name" value="Phosphoglycerate mutase-like"/>
    <property type="match status" value="1"/>
</dbReference>
<evidence type="ECO:0000313" key="2">
    <source>
        <dbReference type="Proteomes" id="UP000887566"/>
    </source>
</evidence>
<reference evidence="3" key="1">
    <citation type="submission" date="2022-11" db="UniProtKB">
        <authorList>
            <consortium name="WormBaseParasite"/>
        </authorList>
    </citation>
    <scope>IDENTIFICATION</scope>
</reference>
<dbReference type="InterPro" id="IPR029033">
    <property type="entry name" value="His_PPase_superfam"/>
</dbReference>